<evidence type="ECO:0000259" key="8">
    <source>
        <dbReference type="PROSITE" id="PS50110"/>
    </source>
</evidence>
<evidence type="ECO:0000313" key="9">
    <source>
        <dbReference type="EMBL" id="RWR01051.1"/>
    </source>
</evidence>
<comment type="caution">
    <text evidence="9">The sequence shown here is derived from an EMBL/GenBank/DDBJ whole genome shotgun (WGS) entry which is preliminary data.</text>
</comment>
<dbReference type="CDD" id="cd06170">
    <property type="entry name" value="LuxR_C_like"/>
    <property type="match status" value="1"/>
</dbReference>
<dbReference type="AlphaFoldDB" id="A0A443IA06"/>
<protein>
    <submittedName>
        <fullName evidence="9">Fimbriae Z protein</fullName>
    </submittedName>
</protein>
<dbReference type="PROSITE" id="PS50043">
    <property type="entry name" value="HTH_LUXR_2"/>
    <property type="match status" value="1"/>
</dbReference>
<keyword evidence="2" id="KW-0902">Two-component regulatory system</keyword>
<sequence>MKPASVIIMDEHPIVRMSIEILLQENHNINVVLKTDNGRDVIDYMRGNLVDLVILNIELPDTDVFTLIKRIKTNQEETKILFLASKSETFYAKRAIQAGADGFVSKRKKQEDIYDAVKMLLAGYSFFPSKMLKLINNHKLRNASPDDMLLSNREVTVLRYLAQGMSNKKIAEQLLLSNKTISAHKANIFSKLGIKSIVELIDYAKANEML</sequence>
<reference evidence="9 10" key="1">
    <citation type="submission" date="2014-04" db="EMBL/GenBank/DDBJ databases">
        <title>Draft genome sequence of Pantoea beijingensis strain LMG 27579, an emerging pathogen to Pleurotus eryngii with potential industrial application.</title>
        <authorList>
            <person name="Xu F."/>
            <person name="Liu Y."/>
            <person name="Wang S."/>
            <person name="Yin Y."/>
            <person name="Ma Y."/>
            <person name="Zhao S."/>
            <person name="Rong C."/>
        </authorList>
    </citation>
    <scope>NUCLEOTIDE SEQUENCE [LARGE SCALE GENOMIC DNA]</scope>
    <source>
        <strain evidence="9 10">LMG 27579</strain>
    </source>
</reference>
<evidence type="ECO:0000256" key="5">
    <source>
        <dbReference type="ARBA" id="ARBA00023163"/>
    </source>
</evidence>
<gene>
    <name evidence="9" type="ORF">ED28_16515</name>
</gene>
<dbReference type="Proteomes" id="UP000288794">
    <property type="component" value="Unassembled WGS sequence"/>
</dbReference>
<evidence type="ECO:0000259" key="7">
    <source>
        <dbReference type="PROSITE" id="PS50043"/>
    </source>
</evidence>
<dbReference type="SUPFAM" id="SSF52172">
    <property type="entry name" value="CheY-like"/>
    <property type="match status" value="1"/>
</dbReference>
<dbReference type="PRINTS" id="PR00038">
    <property type="entry name" value="HTHLUXR"/>
</dbReference>
<evidence type="ECO:0000313" key="10">
    <source>
        <dbReference type="Proteomes" id="UP000288794"/>
    </source>
</evidence>
<evidence type="ECO:0000256" key="4">
    <source>
        <dbReference type="ARBA" id="ARBA00023125"/>
    </source>
</evidence>
<keyword evidence="3" id="KW-0805">Transcription regulation</keyword>
<evidence type="ECO:0000256" key="6">
    <source>
        <dbReference type="PROSITE-ProRule" id="PRU00169"/>
    </source>
</evidence>
<accession>A0A443IA06</accession>
<keyword evidence="1" id="KW-0597">Phosphoprotein</keyword>
<feature type="domain" description="HTH luxR-type" evidence="7">
    <location>
        <begin position="143"/>
        <end position="208"/>
    </location>
</feature>
<dbReference type="CDD" id="cd17535">
    <property type="entry name" value="REC_NarL-like"/>
    <property type="match status" value="1"/>
</dbReference>
<proteinExistence type="predicted"/>
<dbReference type="InterPro" id="IPR058245">
    <property type="entry name" value="NreC/VraR/RcsB-like_REC"/>
</dbReference>
<dbReference type="Pfam" id="PF00072">
    <property type="entry name" value="Response_reg"/>
    <property type="match status" value="1"/>
</dbReference>
<dbReference type="PANTHER" id="PTHR43214">
    <property type="entry name" value="TWO-COMPONENT RESPONSE REGULATOR"/>
    <property type="match status" value="1"/>
</dbReference>
<dbReference type="GO" id="GO:0000160">
    <property type="term" value="P:phosphorelay signal transduction system"/>
    <property type="evidence" value="ECO:0007669"/>
    <property type="project" value="InterPro"/>
</dbReference>
<dbReference type="SUPFAM" id="SSF46894">
    <property type="entry name" value="C-terminal effector domain of the bipartite response regulators"/>
    <property type="match status" value="1"/>
</dbReference>
<dbReference type="GO" id="GO:0003677">
    <property type="term" value="F:DNA binding"/>
    <property type="evidence" value="ECO:0007669"/>
    <property type="project" value="UniProtKB-KW"/>
</dbReference>
<dbReference type="Pfam" id="PF00196">
    <property type="entry name" value="GerE"/>
    <property type="match status" value="1"/>
</dbReference>
<dbReference type="PROSITE" id="PS50110">
    <property type="entry name" value="RESPONSE_REGULATORY"/>
    <property type="match status" value="1"/>
</dbReference>
<dbReference type="InterPro" id="IPR001789">
    <property type="entry name" value="Sig_transdc_resp-reg_receiver"/>
</dbReference>
<evidence type="ECO:0000256" key="3">
    <source>
        <dbReference type="ARBA" id="ARBA00023015"/>
    </source>
</evidence>
<dbReference type="NCBIfam" id="NF007403">
    <property type="entry name" value="PRK09935.1"/>
    <property type="match status" value="1"/>
</dbReference>
<dbReference type="InterPro" id="IPR011006">
    <property type="entry name" value="CheY-like_superfamily"/>
</dbReference>
<dbReference type="SMART" id="SM00421">
    <property type="entry name" value="HTH_LUXR"/>
    <property type="match status" value="1"/>
</dbReference>
<organism evidence="9 10">
    <name type="scientific">[Pantoea] beijingensis</name>
    <dbReference type="NCBI Taxonomy" id="1324864"/>
    <lineage>
        <taxon>Bacteria</taxon>
        <taxon>Pseudomonadati</taxon>
        <taxon>Pseudomonadota</taxon>
        <taxon>Gammaproteobacteria</taxon>
        <taxon>Enterobacterales</taxon>
        <taxon>Erwiniaceae</taxon>
        <taxon>Erwinia</taxon>
    </lineage>
</organism>
<dbReference type="Gene3D" id="3.40.50.2300">
    <property type="match status" value="1"/>
</dbReference>
<dbReference type="PANTHER" id="PTHR43214:SF41">
    <property type="entry name" value="NITRATE_NITRITE RESPONSE REGULATOR PROTEIN NARP"/>
    <property type="match status" value="1"/>
</dbReference>
<dbReference type="InterPro" id="IPR039420">
    <property type="entry name" value="WalR-like"/>
</dbReference>
<dbReference type="InterPro" id="IPR016032">
    <property type="entry name" value="Sig_transdc_resp-reg_C-effctor"/>
</dbReference>
<dbReference type="InterPro" id="IPR000792">
    <property type="entry name" value="Tscrpt_reg_LuxR_C"/>
</dbReference>
<dbReference type="SMART" id="SM00448">
    <property type="entry name" value="REC"/>
    <property type="match status" value="1"/>
</dbReference>
<dbReference type="RefSeq" id="WP_128179120.1">
    <property type="nucleotide sequence ID" value="NZ_CP071409.1"/>
</dbReference>
<keyword evidence="10" id="KW-1185">Reference proteome</keyword>
<dbReference type="PROSITE" id="PS00622">
    <property type="entry name" value="HTH_LUXR_1"/>
    <property type="match status" value="1"/>
</dbReference>
<evidence type="ECO:0000256" key="1">
    <source>
        <dbReference type="ARBA" id="ARBA00022553"/>
    </source>
</evidence>
<keyword evidence="4" id="KW-0238">DNA-binding</keyword>
<dbReference type="EMBL" id="JMEE01000044">
    <property type="protein sequence ID" value="RWR01051.1"/>
    <property type="molecule type" value="Genomic_DNA"/>
</dbReference>
<evidence type="ECO:0000256" key="2">
    <source>
        <dbReference type="ARBA" id="ARBA00023012"/>
    </source>
</evidence>
<feature type="domain" description="Response regulatory" evidence="8">
    <location>
        <begin position="5"/>
        <end position="121"/>
    </location>
</feature>
<comment type="caution">
    <text evidence="6">Lacks conserved residue(s) required for the propagation of feature annotation.</text>
</comment>
<name>A0A443IA06_9GAMM</name>
<keyword evidence="5" id="KW-0804">Transcription</keyword>
<dbReference type="GO" id="GO:0006355">
    <property type="term" value="P:regulation of DNA-templated transcription"/>
    <property type="evidence" value="ECO:0007669"/>
    <property type="project" value="InterPro"/>
</dbReference>